<dbReference type="PANTHER" id="PTHR46205:SF3">
    <property type="entry name" value="LOQUACIOUS, ISOFORM B"/>
    <property type="match status" value="1"/>
</dbReference>
<dbReference type="GO" id="GO:0030422">
    <property type="term" value="P:siRNA processing"/>
    <property type="evidence" value="ECO:0007669"/>
    <property type="project" value="TreeGrafter"/>
</dbReference>
<dbReference type="GO" id="GO:0016442">
    <property type="term" value="C:RISC complex"/>
    <property type="evidence" value="ECO:0007669"/>
    <property type="project" value="TreeGrafter"/>
</dbReference>
<dbReference type="SMART" id="SM00358">
    <property type="entry name" value="DSRM"/>
    <property type="match status" value="1"/>
</dbReference>
<dbReference type="GO" id="GO:0035197">
    <property type="term" value="F:siRNA binding"/>
    <property type="evidence" value="ECO:0007669"/>
    <property type="project" value="TreeGrafter"/>
</dbReference>
<evidence type="ECO:0000313" key="4">
    <source>
        <dbReference type="EMBL" id="AJD20099.1"/>
    </source>
</evidence>
<name>A0A0B4VFM9_9VIRU</name>
<proteinExistence type="predicted"/>
<dbReference type="InterPro" id="IPR014720">
    <property type="entry name" value="dsRBD_dom"/>
</dbReference>
<dbReference type="GeneID" id="22921753"/>
<dbReference type="Gene3D" id="3.30.160.20">
    <property type="match status" value="1"/>
</dbReference>
<evidence type="ECO:0000256" key="2">
    <source>
        <dbReference type="PROSITE-ProRule" id="PRU00266"/>
    </source>
</evidence>
<protein>
    <recommendedName>
        <fullName evidence="3">DRBM domain-containing protein</fullName>
    </recommendedName>
</protein>
<dbReference type="GO" id="GO:0003725">
    <property type="term" value="F:double-stranded RNA binding"/>
    <property type="evidence" value="ECO:0007669"/>
    <property type="project" value="TreeGrafter"/>
</dbReference>
<dbReference type="PROSITE" id="PS50137">
    <property type="entry name" value="DS_RBD"/>
    <property type="match status" value="1"/>
</dbReference>
<dbReference type="Proteomes" id="UP000201058">
    <property type="component" value="Segment"/>
</dbReference>
<reference evidence="4 5" key="1">
    <citation type="journal article" date="2015" name="J. Virol.">
        <title>The genome of the nucleopolyhedrosis-causing virus from Tipula oleracea sheds new light on the Nudiviridae family.</title>
        <authorList>
            <person name="Bezier A."/>
            <person name="Theze J."/>
            <person name="Gavory F."/>
            <person name="Gaillard J."/>
            <person name="Poulain J."/>
            <person name="Drezen J.M."/>
            <person name="Herniou E.A."/>
        </authorList>
    </citation>
    <scope>NUCLEOTIDE SEQUENCE [LARGE SCALE GENOMIC DNA]</scope>
    <source>
        <strain evidence="4">35</strain>
    </source>
</reference>
<sequence length="137" mass="15710">MSSRKIKQNQQHLQLMPTNIVKTFEKISNSDFQCVISTIGFGKTKREAEEQAILNLNYNSIGKLIEICNKNKWNLPVYEELQTTGTEHDKIYNHSCCITINNTMHTMFGTGSSKTQSKKDAAFKLINMISKMEKINF</sequence>
<feature type="domain" description="DRBM" evidence="3">
    <location>
        <begin position="59"/>
        <end position="131"/>
    </location>
</feature>
<dbReference type="SUPFAM" id="SSF54768">
    <property type="entry name" value="dsRNA-binding domain-like"/>
    <property type="match status" value="1"/>
</dbReference>
<dbReference type="EMBL" id="KM610234">
    <property type="protein sequence ID" value="AJD20099.1"/>
    <property type="molecule type" value="Genomic_DNA"/>
</dbReference>
<keyword evidence="5" id="KW-1185">Reference proteome</keyword>
<evidence type="ECO:0000313" key="5">
    <source>
        <dbReference type="Proteomes" id="UP000201058"/>
    </source>
</evidence>
<evidence type="ECO:0000259" key="3">
    <source>
        <dbReference type="PROSITE" id="PS50137"/>
    </source>
</evidence>
<dbReference type="Pfam" id="PF00035">
    <property type="entry name" value="dsrm"/>
    <property type="match status" value="1"/>
</dbReference>
<dbReference type="RefSeq" id="YP_009116686.1">
    <property type="nucleotide sequence ID" value="NC_026242.1"/>
</dbReference>
<evidence type="ECO:0000256" key="1">
    <source>
        <dbReference type="ARBA" id="ARBA00022884"/>
    </source>
</evidence>
<dbReference type="KEGG" id="vg:22921753"/>
<accession>A0A0B4VFM9</accession>
<dbReference type="InterPro" id="IPR051247">
    <property type="entry name" value="RLC_Component"/>
</dbReference>
<gene>
    <name evidence="4" type="ORF">TONV_039</name>
</gene>
<keyword evidence="1 2" id="KW-0694">RNA-binding</keyword>
<dbReference type="GO" id="GO:0070578">
    <property type="term" value="C:RISC-loading complex"/>
    <property type="evidence" value="ECO:0007669"/>
    <property type="project" value="TreeGrafter"/>
</dbReference>
<dbReference type="PANTHER" id="PTHR46205">
    <property type="entry name" value="LOQUACIOUS, ISOFORM B"/>
    <property type="match status" value="1"/>
</dbReference>
<organism evidence="4 5">
    <name type="scientific">Tipula oleracea nudivirus</name>
    <dbReference type="NCBI Taxonomy" id="1546257"/>
    <lineage>
        <taxon>Viruses</taxon>
        <taxon>Viruses incertae sedis</taxon>
        <taxon>Naldaviricetes</taxon>
        <taxon>Lefavirales</taxon>
        <taxon>Nudiviridae</taxon>
        <taxon>Deltanudivirus</taxon>
        <taxon>Deltanudivirus tipoleraceae</taxon>
    </lineage>
</organism>
<dbReference type="GO" id="GO:0070920">
    <property type="term" value="P:regulation of regulatory ncRNA processing"/>
    <property type="evidence" value="ECO:0007669"/>
    <property type="project" value="TreeGrafter"/>
</dbReference>